<dbReference type="GO" id="GO:0007165">
    <property type="term" value="P:signal transduction"/>
    <property type="evidence" value="ECO:0007669"/>
    <property type="project" value="UniProtKB-KW"/>
</dbReference>
<dbReference type="PANTHER" id="PTHR32089:SF112">
    <property type="entry name" value="LYSOZYME-LIKE PROTEIN-RELATED"/>
    <property type="match status" value="1"/>
</dbReference>
<dbReference type="InterPro" id="IPR004089">
    <property type="entry name" value="MCPsignal_dom"/>
</dbReference>
<dbReference type="PROSITE" id="PS50111">
    <property type="entry name" value="CHEMOTAXIS_TRANSDUC_2"/>
    <property type="match status" value="1"/>
</dbReference>
<gene>
    <name evidence="4" type="ORF">GJ688_05395</name>
</gene>
<keyword evidence="5" id="KW-1185">Reference proteome</keyword>
<comment type="caution">
    <text evidence="4">The sequence shown here is derived from an EMBL/GenBank/DDBJ whole genome shotgun (WGS) entry which is preliminary data.</text>
</comment>
<evidence type="ECO:0000256" key="1">
    <source>
        <dbReference type="ARBA" id="ARBA00023224"/>
    </source>
</evidence>
<dbReference type="AlphaFoldDB" id="A0A6I3SIC6"/>
<evidence type="ECO:0000259" key="3">
    <source>
        <dbReference type="PROSITE" id="PS50111"/>
    </source>
</evidence>
<accession>A0A6I3SIC6</accession>
<dbReference type="PANTHER" id="PTHR32089">
    <property type="entry name" value="METHYL-ACCEPTING CHEMOTAXIS PROTEIN MCPB"/>
    <property type="match status" value="1"/>
</dbReference>
<dbReference type="GO" id="GO:0016020">
    <property type="term" value="C:membrane"/>
    <property type="evidence" value="ECO:0007669"/>
    <property type="project" value="InterPro"/>
</dbReference>
<dbReference type="Proteomes" id="UP000430670">
    <property type="component" value="Unassembled WGS sequence"/>
</dbReference>
<dbReference type="SUPFAM" id="SSF58104">
    <property type="entry name" value="Methyl-accepting chemotaxis protein (MCP) signaling domain"/>
    <property type="match status" value="1"/>
</dbReference>
<evidence type="ECO:0000256" key="2">
    <source>
        <dbReference type="PROSITE-ProRule" id="PRU00284"/>
    </source>
</evidence>
<keyword evidence="1 2" id="KW-0807">Transducer</keyword>
<name>A0A6I3SIC6_HELMO</name>
<evidence type="ECO:0000313" key="5">
    <source>
        <dbReference type="Proteomes" id="UP000430670"/>
    </source>
</evidence>
<dbReference type="InterPro" id="IPR029151">
    <property type="entry name" value="Sensor-like_sf"/>
</dbReference>
<dbReference type="Pfam" id="PF00015">
    <property type="entry name" value="MCPsignal"/>
    <property type="match status" value="1"/>
</dbReference>
<proteinExistence type="predicted"/>
<feature type="domain" description="Methyl-accepting transducer" evidence="3">
    <location>
        <begin position="129"/>
        <end position="275"/>
    </location>
</feature>
<protein>
    <recommendedName>
        <fullName evidence="3">Methyl-accepting transducer domain-containing protein</fullName>
    </recommendedName>
</protein>
<dbReference type="SUPFAM" id="SSF103190">
    <property type="entry name" value="Sensory domain-like"/>
    <property type="match status" value="1"/>
</dbReference>
<dbReference type="SMART" id="SM00283">
    <property type="entry name" value="MA"/>
    <property type="match status" value="1"/>
</dbReference>
<dbReference type="OrthoDB" id="1674419at2"/>
<organism evidence="4 5">
    <name type="scientific">Heliobacterium mobile</name>
    <name type="common">Heliobacillus mobilis</name>
    <dbReference type="NCBI Taxonomy" id="28064"/>
    <lineage>
        <taxon>Bacteria</taxon>
        <taxon>Bacillati</taxon>
        <taxon>Bacillota</taxon>
        <taxon>Clostridia</taxon>
        <taxon>Eubacteriales</taxon>
        <taxon>Heliobacteriaceae</taxon>
        <taxon>Heliobacterium</taxon>
    </lineage>
</organism>
<dbReference type="EMBL" id="WNKU01000004">
    <property type="protein sequence ID" value="MTV48417.1"/>
    <property type="molecule type" value="Genomic_DNA"/>
</dbReference>
<evidence type="ECO:0000313" key="4">
    <source>
        <dbReference type="EMBL" id="MTV48417.1"/>
    </source>
</evidence>
<dbReference type="Gene3D" id="1.10.287.950">
    <property type="entry name" value="Methyl-accepting chemotaxis protein"/>
    <property type="match status" value="1"/>
</dbReference>
<sequence length="275" mass="29524">MRMHSIVQYALQMAPYLHKISFGKACITVADEEKFILKIPGKKIDIKAVSIGVPLRPGTATYRAVQEGIEQVTEVGPEIYGVPYLAYAIPLHADGQTVGVIGVSIPVETEKMIEEIARNLVVQMKHITDSLENMSASSQELAASVGGASEQACQALHQCKQTDEVIEYVNKVGGQTKLLGFNASIEAARAGEAGRGFAVVAKEIGRLADFSTSSTDKVKAVLSSLQVSVLTIQQQMSELTAVSQEFAGASQEIQYAANRIEQTIVKLNEMAQAAL</sequence>
<reference evidence="4 5" key="1">
    <citation type="submission" date="2019-11" db="EMBL/GenBank/DDBJ databases">
        <title>Whole-genome sequence of a the green, strictly anaerobic photosynthetic bacterium Heliobacillus mobilis DSM 6151.</title>
        <authorList>
            <person name="Kyndt J.A."/>
            <person name="Meyer T.E."/>
        </authorList>
    </citation>
    <scope>NUCLEOTIDE SEQUENCE [LARGE SCALE GENOMIC DNA]</scope>
    <source>
        <strain evidence="4 5">DSM 6151</strain>
    </source>
</reference>